<dbReference type="AlphaFoldDB" id="A0A179SNW1"/>
<dbReference type="GO" id="GO:0006281">
    <property type="term" value="P:DNA repair"/>
    <property type="evidence" value="ECO:0007669"/>
    <property type="project" value="TreeGrafter"/>
</dbReference>
<dbReference type="PROSITE" id="PS00396">
    <property type="entry name" value="TOPO_IA_1"/>
    <property type="match status" value="1"/>
</dbReference>
<reference evidence="12" key="1">
    <citation type="submission" date="2016-04" db="EMBL/GenBank/DDBJ databases">
        <authorList>
            <person name="Lyu Z."/>
            <person name="Lyu W."/>
        </authorList>
    </citation>
    <scope>NUCLEOTIDE SEQUENCE [LARGE SCALE GENOMIC DNA]</scope>
    <source>
        <strain evidence="12">C44</strain>
    </source>
</reference>
<dbReference type="GO" id="GO:0006265">
    <property type="term" value="P:DNA topological change"/>
    <property type="evidence" value="ECO:0007669"/>
    <property type="project" value="UniProtKB-UniRule"/>
</dbReference>
<dbReference type="SMART" id="SM00436">
    <property type="entry name" value="TOP1Bc"/>
    <property type="match status" value="1"/>
</dbReference>
<evidence type="ECO:0000256" key="5">
    <source>
        <dbReference type="ARBA" id="ARBA00023029"/>
    </source>
</evidence>
<dbReference type="NCBIfam" id="TIGR01056">
    <property type="entry name" value="topB"/>
    <property type="match status" value="1"/>
</dbReference>
<evidence type="ECO:0000259" key="9">
    <source>
        <dbReference type="PROSITE" id="PS50880"/>
    </source>
</evidence>
<evidence type="ECO:0000259" key="10">
    <source>
        <dbReference type="PROSITE" id="PS52039"/>
    </source>
</evidence>
<evidence type="ECO:0000256" key="4">
    <source>
        <dbReference type="ARBA" id="ARBA00022842"/>
    </source>
</evidence>
<dbReference type="PROSITE" id="PS50880">
    <property type="entry name" value="TOPRIM"/>
    <property type="match status" value="1"/>
</dbReference>
<dbReference type="Gene3D" id="3.40.50.140">
    <property type="match status" value="1"/>
</dbReference>
<keyword evidence="12" id="KW-1185">Reference proteome</keyword>
<dbReference type="EMBL" id="LWSG01000043">
    <property type="protein sequence ID" value="OAS82998.1"/>
    <property type="molecule type" value="Genomic_DNA"/>
</dbReference>
<comment type="caution">
    <text evidence="11">The sequence shown here is derived from an EMBL/GenBank/DDBJ whole genome shotgun (WGS) entry which is preliminary data.</text>
</comment>
<keyword evidence="5 8" id="KW-0799">Topoisomerase</keyword>
<evidence type="ECO:0000313" key="12">
    <source>
        <dbReference type="Proteomes" id="UP000078534"/>
    </source>
</evidence>
<feature type="region of interest" description="Interaction with DNA" evidence="8">
    <location>
        <begin position="187"/>
        <end position="192"/>
    </location>
</feature>
<dbReference type="GO" id="GO:0043597">
    <property type="term" value="C:cytoplasmic replication fork"/>
    <property type="evidence" value="ECO:0007669"/>
    <property type="project" value="TreeGrafter"/>
</dbReference>
<dbReference type="EC" id="5.6.2.1" evidence="8"/>
<dbReference type="HAMAP" id="MF_00953">
    <property type="entry name" value="Topoisom_3_prok"/>
    <property type="match status" value="1"/>
</dbReference>
<dbReference type="GO" id="GO:0006310">
    <property type="term" value="P:DNA recombination"/>
    <property type="evidence" value="ECO:0007669"/>
    <property type="project" value="TreeGrafter"/>
</dbReference>
<evidence type="ECO:0000256" key="7">
    <source>
        <dbReference type="ARBA" id="ARBA00023235"/>
    </source>
</evidence>
<dbReference type="Pfam" id="PF01131">
    <property type="entry name" value="Topoisom_bac"/>
    <property type="match status" value="1"/>
</dbReference>
<dbReference type="InterPro" id="IPR023406">
    <property type="entry name" value="Topo_IA_AS"/>
</dbReference>
<dbReference type="InterPro" id="IPR003602">
    <property type="entry name" value="Topo_IA_DNA-bd_dom"/>
</dbReference>
<dbReference type="Gene3D" id="1.10.460.10">
    <property type="entry name" value="Topoisomerase I, domain 2"/>
    <property type="match status" value="1"/>
</dbReference>
<evidence type="ECO:0000313" key="11">
    <source>
        <dbReference type="EMBL" id="OAS82998.1"/>
    </source>
</evidence>
<dbReference type="InterPro" id="IPR013826">
    <property type="entry name" value="Topo_IA_cen_sub3"/>
</dbReference>
<keyword evidence="4 8" id="KW-0460">Magnesium</keyword>
<dbReference type="SMART" id="SM00437">
    <property type="entry name" value="TOP1Ac"/>
    <property type="match status" value="1"/>
</dbReference>
<feature type="active site" description="O-(5'-phospho-DNA)-tyrosine intermediate" evidence="8">
    <location>
        <position position="311"/>
    </location>
</feature>
<organism evidence="11 12">
    <name type="scientific">Metabacillus litoralis</name>
    <dbReference type="NCBI Taxonomy" id="152268"/>
    <lineage>
        <taxon>Bacteria</taxon>
        <taxon>Bacillati</taxon>
        <taxon>Bacillota</taxon>
        <taxon>Bacilli</taxon>
        <taxon>Bacillales</taxon>
        <taxon>Bacillaceae</taxon>
        <taxon>Metabacillus</taxon>
    </lineage>
</organism>
<dbReference type="PROSITE" id="PS52039">
    <property type="entry name" value="TOPO_IA_2"/>
    <property type="match status" value="1"/>
</dbReference>
<dbReference type="InterPro" id="IPR003601">
    <property type="entry name" value="Topo_IA_2"/>
</dbReference>
<dbReference type="InterPro" id="IPR013497">
    <property type="entry name" value="Topo_IA_cen"/>
</dbReference>
<evidence type="ECO:0000256" key="3">
    <source>
        <dbReference type="ARBA" id="ARBA00022723"/>
    </source>
</evidence>
<feature type="binding site" evidence="8">
    <location>
        <position position="9"/>
    </location>
    <ligand>
        <name>Mg(2+)</name>
        <dbReference type="ChEBI" id="CHEBI:18420"/>
        <note>catalytic</note>
    </ligand>
</feature>
<dbReference type="SMART" id="SM00493">
    <property type="entry name" value="TOPRIM"/>
    <property type="match status" value="1"/>
</dbReference>
<comment type="function">
    <text evidence="8">Releases the supercoiling and torsional tension of DNA, which is introduced during the DNA replication and transcription, by transiently cleaving and rejoining one strand of the DNA duplex. Introduces a single-strand break via transesterification at a target site in duplex DNA. The scissile phosphodiester is attacked by the catalytic tyrosine of the enzyme, resulting in the formation of a DNA-(5'-phosphotyrosyl)-enzyme intermediate and the expulsion of a 3'-OH DNA strand. The free DNA strand then undergoes passage around the unbroken strand, thus removing DNA supercoils. Finally, in the religation step, the DNA 3'-OH attacks the covalent intermediate to expel the active-site tyrosine and restore the DNA phosphodiester backbone.</text>
</comment>
<keyword evidence="6 8" id="KW-0238">DNA-binding</keyword>
<feature type="site" description="Interaction with DNA" evidence="8">
    <location>
        <position position="313"/>
    </location>
</feature>
<dbReference type="InterPro" id="IPR034144">
    <property type="entry name" value="TOPRIM_TopoIII"/>
</dbReference>
<dbReference type="CDD" id="cd00186">
    <property type="entry name" value="TOP1Ac"/>
    <property type="match status" value="1"/>
</dbReference>
<dbReference type="GO" id="GO:0003677">
    <property type="term" value="F:DNA binding"/>
    <property type="evidence" value="ECO:0007669"/>
    <property type="project" value="UniProtKB-KW"/>
</dbReference>
<dbReference type="Proteomes" id="UP000078534">
    <property type="component" value="Unassembled WGS sequence"/>
</dbReference>
<proteinExistence type="inferred from homology"/>
<keyword evidence="7 8" id="KW-0413">Isomerase</keyword>
<feature type="site" description="Interaction with DNA" evidence="8">
    <location>
        <position position="176"/>
    </location>
</feature>
<dbReference type="PRINTS" id="PR00417">
    <property type="entry name" value="PRTPISMRASEI"/>
</dbReference>
<feature type="domain" description="Topo IA-type catalytic" evidence="10">
    <location>
        <begin position="153"/>
        <end position="591"/>
    </location>
</feature>
<comment type="cofactor">
    <cofactor evidence="8">
        <name>Mg(2+)</name>
        <dbReference type="ChEBI" id="CHEBI:18420"/>
    </cofactor>
</comment>
<dbReference type="SUPFAM" id="SSF56712">
    <property type="entry name" value="Prokaryotic type I DNA topoisomerase"/>
    <property type="match status" value="1"/>
</dbReference>
<dbReference type="STRING" id="152268.A6K24_10240"/>
<gene>
    <name evidence="8" type="primary">topB</name>
    <name evidence="11" type="ORF">A6K24_10240</name>
</gene>
<name>A0A179SNW1_9BACI</name>
<dbReference type="InterPro" id="IPR000380">
    <property type="entry name" value="Topo_IA"/>
</dbReference>
<dbReference type="InterPro" id="IPR006171">
    <property type="entry name" value="TOPRIM_dom"/>
</dbReference>
<dbReference type="InterPro" id="IPR005738">
    <property type="entry name" value="TopoIII"/>
</dbReference>
<evidence type="ECO:0000256" key="1">
    <source>
        <dbReference type="ARBA" id="ARBA00000213"/>
    </source>
</evidence>
<evidence type="ECO:0000256" key="2">
    <source>
        <dbReference type="ARBA" id="ARBA00009446"/>
    </source>
</evidence>
<dbReference type="PANTHER" id="PTHR11390:SF21">
    <property type="entry name" value="DNA TOPOISOMERASE 3-ALPHA"/>
    <property type="match status" value="1"/>
</dbReference>
<feature type="domain" description="Toprim" evidence="9">
    <location>
        <begin position="3"/>
        <end position="136"/>
    </location>
</feature>
<protein>
    <recommendedName>
        <fullName evidence="8">DNA topoisomerase 3</fullName>
        <ecNumber evidence="8">5.6.2.1</ecNumber>
    </recommendedName>
    <alternativeName>
        <fullName evidence="8">DNA topoisomerase III</fullName>
    </alternativeName>
</protein>
<dbReference type="GO" id="GO:0000287">
    <property type="term" value="F:magnesium ion binding"/>
    <property type="evidence" value="ECO:0007669"/>
    <property type="project" value="UniProtKB-UniRule"/>
</dbReference>
<feature type="binding site" evidence="8">
    <location>
        <position position="105"/>
    </location>
    <ligand>
        <name>Mg(2+)</name>
        <dbReference type="ChEBI" id="CHEBI:18420"/>
        <note>catalytic</note>
    </ligand>
</feature>
<dbReference type="Pfam" id="PF01751">
    <property type="entry name" value="Toprim"/>
    <property type="match status" value="1"/>
</dbReference>
<dbReference type="NCBIfam" id="NF005829">
    <property type="entry name" value="PRK07726.1"/>
    <property type="match status" value="1"/>
</dbReference>
<sequence>MSKTVVLAEKPSVGRDLARVLNCHKKGNGFLEGDQYIVTWALGHLVTLADPESYGDNYKSWRLEDLPMLPAPLKLVVIKKTGKQFQSVKTQLLRKDVRDIVIATDAGREGELVARWIIEKARVNKPIKRLWISSVTDKAIKEGFRKLKAGKEYENLYASAVARAEADWIVGLNATRALTTKYNAQLSSGRVQTPTLAMIALREEEIRGFKPKKYYGMKAITNNRLTLTWQDANTNDTRTFTEQQIDEKLGKLKGKSATVVDVKTTPKKTYSPALYDLTELQRDANKRYGYSAKETLSIMQKLYEQHKVLTYPRTDSRYITSDIVETIKDRLEACRIKPYAQVIAKITKQPIKANKSFVDDGKVSDHHAIIPTEESVPLSALSDKERKIYDLVVKRFLAVLLPAYQFEQTVVTTKIGDEQFTAKGKRILTQGWKEVYSDYTDEDNEDEQKLPALSKGDLLSIVSLTKTTGETKPPSRFNEAALLSAMENPTKYMAGESKDLIKTIGETGGLGTVATRADIIEKLYSSFLIEKKGKEIFITSKGKQLLKLVPEDLKSPVLTADWEQKLTKISKGTLSKQAFLNEMKHYAKEVVNEIKNSKQTYKHDNITGSKCPECSKLLLEVNGKKGKMLVCQDRECGYRKGVSKVTNARCPNCHKKLELRGEGEGQIFVCRCGHREKMSTFQERRKKNQNSKVSKSDVAKYMKKQDDDFTNSALADALAKLNLKK</sequence>
<dbReference type="OrthoDB" id="9803554at2"/>
<evidence type="ECO:0000256" key="8">
    <source>
        <dbReference type="HAMAP-Rule" id="MF_00953"/>
    </source>
</evidence>
<dbReference type="PANTHER" id="PTHR11390">
    <property type="entry name" value="PROKARYOTIC DNA TOPOISOMERASE"/>
    <property type="match status" value="1"/>
</dbReference>
<comment type="similarity">
    <text evidence="2 8">Belongs to the type IA topoisomerase family.</text>
</comment>
<comment type="catalytic activity">
    <reaction evidence="1 8">
        <text>ATP-independent breakage of single-stranded DNA, followed by passage and rejoining.</text>
        <dbReference type="EC" id="5.6.2.1"/>
    </reaction>
</comment>
<dbReference type="InterPro" id="IPR023405">
    <property type="entry name" value="Topo_IA_core_domain"/>
</dbReference>
<comment type="caution">
    <text evidence="8">Lacks conserved residue(s) required for the propagation of feature annotation.</text>
</comment>
<dbReference type="InterPro" id="IPR013824">
    <property type="entry name" value="Topo_IA_cen_sub1"/>
</dbReference>
<dbReference type="RefSeq" id="WP_066338234.1">
    <property type="nucleotide sequence ID" value="NZ_LWSG01000043.1"/>
</dbReference>
<feature type="site" description="Interaction with DNA" evidence="8">
    <location>
        <position position="61"/>
    </location>
</feature>
<feature type="site" description="Interaction with DNA" evidence="8">
    <location>
        <position position="168"/>
    </location>
</feature>
<dbReference type="GO" id="GO:0003917">
    <property type="term" value="F:DNA topoisomerase type I (single strand cut, ATP-independent) activity"/>
    <property type="evidence" value="ECO:0007669"/>
    <property type="project" value="UniProtKB-UniRule"/>
</dbReference>
<dbReference type="Gene3D" id="2.70.20.10">
    <property type="entry name" value="Topoisomerase I, domain 3"/>
    <property type="match status" value="1"/>
</dbReference>
<dbReference type="Gene3D" id="1.10.290.10">
    <property type="entry name" value="Topoisomerase I, domain 4"/>
    <property type="match status" value="1"/>
</dbReference>
<accession>A0A179SNW1</accession>
<evidence type="ECO:0000256" key="6">
    <source>
        <dbReference type="ARBA" id="ARBA00023125"/>
    </source>
</evidence>
<dbReference type="InterPro" id="IPR013825">
    <property type="entry name" value="Topo_IA_cen_sub2"/>
</dbReference>
<dbReference type="CDD" id="cd03362">
    <property type="entry name" value="TOPRIM_TopoIA_TopoIII"/>
    <property type="match status" value="1"/>
</dbReference>
<keyword evidence="3 8" id="KW-0479">Metal-binding</keyword>